<evidence type="ECO:0000313" key="2">
    <source>
        <dbReference type="EMBL" id="NMF07087.1"/>
    </source>
</evidence>
<dbReference type="GO" id="GO:0016020">
    <property type="term" value="C:membrane"/>
    <property type="evidence" value="ECO:0007669"/>
    <property type="project" value="InterPro"/>
</dbReference>
<reference evidence="2 3" key="1">
    <citation type="submission" date="2020-04" db="EMBL/GenBank/DDBJ databases">
        <authorList>
            <person name="Hitch T.C.A."/>
            <person name="Wylensek D."/>
            <person name="Clavel T."/>
        </authorList>
    </citation>
    <scope>NUCLEOTIDE SEQUENCE [LARGE SCALE GENOMIC DNA]</scope>
    <source>
        <strain evidence="2 3">WB01_NA02</strain>
    </source>
</reference>
<dbReference type="GO" id="GO:0006508">
    <property type="term" value="P:proteolysis"/>
    <property type="evidence" value="ECO:0007669"/>
    <property type="project" value="InterPro"/>
</dbReference>
<evidence type="ECO:0000313" key="3">
    <source>
        <dbReference type="Proteomes" id="UP000587880"/>
    </source>
</evidence>
<evidence type="ECO:0000259" key="1">
    <source>
        <dbReference type="PROSITE" id="PS50990"/>
    </source>
</evidence>
<feature type="domain" description="Peptidase C39" evidence="1">
    <location>
        <begin position="9"/>
        <end position="134"/>
    </location>
</feature>
<name>A0A7X9SS54_CLOBE</name>
<dbReference type="AlphaFoldDB" id="A0A7X9SS54"/>
<dbReference type="Pfam" id="PF03412">
    <property type="entry name" value="Peptidase_C39"/>
    <property type="match status" value="1"/>
</dbReference>
<protein>
    <recommendedName>
        <fullName evidence="1">Peptidase C39 domain-containing protein</fullName>
    </recommendedName>
</protein>
<dbReference type="GO" id="GO:0005524">
    <property type="term" value="F:ATP binding"/>
    <property type="evidence" value="ECO:0007669"/>
    <property type="project" value="InterPro"/>
</dbReference>
<dbReference type="Gene3D" id="3.90.70.10">
    <property type="entry name" value="Cysteine proteinases"/>
    <property type="match status" value="1"/>
</dbReference>
<dbReference type="EMBL" id="JABAGD010000049">
    <property type="protein sequence ID" value="NMF07087.1"/>
    <property type="molecule type" value="Genomic_DNA"/>
</dbReference>
<sequence length="138" mass="16027">MNKYCFVEQEDKKDCGIAALATILMYYNKNYSVKKLKGIMKYDRTMRVNLFQLYDTAINLGFESKGVILESVEAFKYIKLPCIAQIEINKNSLHFIVLYEIKKNLITISDPSSVLKTILLQNFLDCFTGKILMIYLKE</sequence>
<accession>A0A7X9SS54</accession>
<proteinExistence type="predicted"/>
<dbReference type="InterPro" id="IPR005074">
    <property type="entry name" value="Peptidase_C39"/>
</dbReference>
<gene>
    <name evidence="2" type="ORF">HF849_20550</name>
</gene>
<dbReference type="GO" id="GO:0008233">
    <property type="term" value="F:peptidase activity"/>
    <property type="evidence" value="ECO:0007669"/>
    <property type="project" value="InterPro"/>
</dbReference>
<dbReference type="Proteomes" id="UP000587880">
    <property type="component" value="Unassembled WGS sequence"/>
</dbReference>
<comment type="caution">
    <text evidence="2">The sequence shown here is derived from an EMBL/GenBank/DDBJ whole genome shotgun (WGS) entry which is preliminary data.</text>
</comment>
<dbReference type="RefSeq" id="WP_023975175.1">
    <property type="nucleotide sequence ID" value="NZ_JABAGD010000049.1"/>
</dbReference>
<organism evidence="2 3">
    <name type="scientific">Clostridium beijerinckii</name>
    <name type="common">Clostridium MP</name>
    <dbReference type="NCBI Taxonomy" id="1520"/>
    <lineage>
        <taxon>Bacteria</taxon>
        <taxon>Bacillati</taxon>
        <taxon>Bacillota</taxon>
        <taxon>Clostridia</taxon>
        <taxon>Eubacteriales</taxon>
        <taxon>Clostridiaceae</taxon>
        <taxon>Clostridium</taxon>
    </lineage>
</organism>
<dbReference type="PROSITE" id="PS50990">
    <property type="entry name" value="PEPTIDASE_C39"/>
    <property type="match status" value="1"/>
</dbReference>